<dbReference type="EMBL" id="CP133612">
    <property type="protein sequence ID" value="WMV10825.1"/>
    <property type="molecule type" value="Genomic_DNA"/>
</dbReference>
<dbReference type="InterPro" id="IPR004242">
    <property type="entry name" value="Transposase_21"/>
</dbReference>
<reference evidence="5" key="1">
    <citation type="submission" date="2023-08" db="EMBL/GenBank/DDBJ databases">
        <title>A de novo genome assembly of Solanum verrucosum Schlechtendal, a Mexican diploid species geographically isolated from the other diploid A-genome species in potato relatives.</title>
        <authorList>
            <person name="Hosaka K."/>
        </authorList>
    </citation>
    <scope>NUCLEOTIDE SEQUENCE</scope>
    <source>
        <tissue evidence="5">Young leaves</tissue>
    </source>
</reference>
<dbReference type="InterPro" id="IPR025452">
    <property type="entry name" value="DUF4218"/>
</dbReference>
<dbReference type="Proteomes" id="UP001234989">
    <property type="component" value="Chromosome 1"/>
</dbReference>
<feature type="domain" description="DUF4218" evidence="3">
    <location>
        <begin position="683"/>
        <end position="795"/>
    </location>
</feature>
<dbReference type="InterPro" id="IPR029480">
    <property type="entry name" value="Transpos_assoc"/>
</dbReference>
<gene>
    <name evidence="5" type="ORF">MTR67_004210</name>
</gene>
<dbReference type="Pfam" id="PF02992">
    <property type="entry name" value="Transposase_21"/>
    <property type="match status" value="1"/>
</dbReference>
<evidence type="ECO:0000256" key="1">
    <source>
        <dbReference type="SAM" id="MobiDB-lite"/>
    </source>
</evidence>
<dbReference type="AlphaFoldDB" id="A0AAF0TEV4"/>
<dbReference type="Pfam" id="PF13960">
    <property type="entry name" value="DUF4218"/>
    <property type="match status" value="1"/>
</dbReference>
<dbReference type="InterPro" id="IPR025312">
    <property type="entry name" value="DUF4216"/>
</dbReference>
<dbReference type="PANTHER" id="PTHR48258:SF12">
    <property type="entry name" value="TRANSPOSON PROTEIN, CACTA, EN_SPM SUB-CLASS"/>
    <property type="match status" value="1"/>
</dbReference>
<evidence type="ECO:0000259" key="2">
    <source>
        <dbReference type="Pfam" id="PF13952"/>
    </source>
</evidence>
<evidence type="ECO:0000313" key="6">
    <source>
        <dbReference type="Proteomes" id="UP001234989"/>
    </source>
</evidence>
<feature type="domain" description="Transposase-associated" evidence="4">
    <location>
        <begin position="3"/>
        <end position="75"/>
    </location>
</feature>
<name>A0AAF0TEV4_SOLVR</name>
<sequence length="1228" mass="141151">MDKSWIGKPQTSNEYLLGLDKFLDFAFKNAAVDDTIRCPCPMCCFGKWKTRDEVQDHLVCKPFPQNYVIWNIHGEKKLLESSGDRVVMQETFRPENPIETMISDAFGQYRQQSADVGTSQPFGSTETSNEGHREDTGDFRDFLKDASETLYEGSKYTKLEFLIKLYHIKVYCRLSDKAMTMILDLLRDAFEDAKLPPSFYEAKKTISKLGLDYTNIPACPNNCMLFWEGDSELEACKHCGTSKWNPNKKNKQAAKVLRYFPLKPRLKRLFMCRKTAEHMRWHALDSNSDGLMRHPRDGEAWKTFDRTHSGFASDPRNVWLGLASDGFNPFGTMSTTYSIWPVFLIPYNLPPWMCMKHTSFILSMIIPGKQMPGNNIDVYLQPLVKELCELWNDGVETFDSSLNETFRMHAALMWTISDFPGLGILSGWNTHTGFACPTCNFDTEPCRLVHSKKCCFMGHRRFLRRNHRFRFNRVRFNGSTEERNPPIKLSGSDILRQIAEGKGAKLDGKRKRSRRATKQWNKRSIFFELPYWQSNLLRHNLDFMHIEKNICDNIIYTLLHDKSKSKDNENARKDLREMGIRRDLWLKDNGSYNLAVFSLMTDSKKKVDTKKLFLTTLKNIKVPDGYSSNISRCVDLVQKKIFGLKSHDSHIILEQFLPLAIRNVLPDHVVTVLVEFCSFFRAISSKTLNISELDILQERIIITLCHLEILFPPSFFTVMVHLSVHLVEEAKLGGPVHYRNMYPVERELGHFKPFVRNKSQSEGCIAKGHIAEDTLTFCSYYMEDIETRFNRPRRVRDDPNYIQPSGMLTIFPQLGKPASAPENYHLAPMQKLQAHRYVLLNCSIVTPFVEEFRQHIRRSSRGRRPSLTEIERKVNKEFVDWFQKRIMNPDSIDTMSTDLKFLARGPSVNARRYTAYNINGSKFRTLAREEGLKTQNSGVFLTSKTSCVASSSDGNLRQAEIPYYGKLEDIIEINYNGRFKVVLFKCKWADTTRDRGYQKDRWNFNCVNFDKLIHTGEREEHEPYIEASQAHLVFYVDDIVNKGWSVAVHLKPRDMYDMGEVIEEEVYENEPYQEQELEQFYADGDDYVQLATDHIIDDIVDPNVATDLATNAIPVCVGKVGLVVRIHLARELLSSDGTGKSRSTACYSVNGKSAFQAITSEHHIVYAATLDRHSNKIGIILLSDDTRNAISDFASAAGCSSSRDQRASQLSVAQAGRRTALSAEVDIR</sequence>
<accession>A0AAF0TEV4</accession>
<evidence type="ECO:0000259" key="3">
    <source>
        <dbReference type="Pfam" id="PF13960"/>
    </source>
</evidence>
<feature type="compositionally biased region" description="Polar residues" evidence="1">
    <location>
        <begin position="115"/>
        <end position="128"/>
    </location>
</feature>
<evidence type="ECO:0000259" key="4">
    <source>
        <dbReference type="Pfam" id="PF13963"/>
    </source>
</evidence>
<protein>
    <submittedName>
        <fullName evidence="5">Uncharacterized protein</fullName>
    </submittedName>
</protein>
<feature type="domain" description="DUF4216" evidence="2">
    <location>
        <begin position="971"/>
        <end position="1046"/>
    </location>
</feature>
<organism evidence="5 6">
    <name type="scientific">Solanum verrucosum</name>
    <dbReference type="NCBI Taxonomy" id="315347"/>
    <lineage>
        <taxon>Eukaryota</taxon>
        <taxon>Viridiplantae</taxon>
        <taxon>Streptophyta</taxon>
        <taxon>Embryophyta</taxon>
        <taxon>Tracheophyta</taxon>
        <taxon>Spermatophyta</taxon>
        <taxon>Magnoliopsida</taxon>
        <taxon>eudicotyledons</taxon>
        <taxon>Gunneridae</taxon>
        <taxon>Pentapetalae</taxon>
        <taxon>asterids</taxon>
        <taxon>lamiids</taxon>
        <taxon>Solanales</taxon>
        <taxon>Solanaceae</taxon>
        <taxon>Solanoideae</taxon>
        <taxon>Solaneae</taxon>
        <taxon>Solanum</taxon>
    </lineage>
</organism>
<feature type="region of interest" description="Disordered" evidence="1">
    <location>
        <begin position="115"/>
        <end position="137"/>
    </location>
</feature>
<dbReference type="PANTHER" id="PTHR48258">
    <property type="entry name" value="DUF4218 DOMAIN-CONTAINING PROTEIN-RELATED"/>
    <property type="match status" value="1"/>
</dbReference>
<keyword evidence="6" id="KW-1185">Reference proteome</keyword>
<dbReference type="Pfam" id="PF13952">
    <property type="entry name" value="DUF4216"/>
    <property type="match status" value="1"/>
</dbReference>
<evidence type="ECO:0000313" key="5">
    <source>
        <dbReference type="EMBL" id="WMV10825.1"/>
    </source>
</evidence>
<proteinExistence type="predicted"/>
<dbReference type="Pfam" id="PF13963">
    <property type="entry name" value="Transpos_assoc"/>
    <property type="match status" value="1"/>
</dbReference>